<dbReference type="InterPro" id="IPR000551">
    <property type="entry name" value="MerR-type_HTH_dom"/>
</dbReference>
<dbReference type="Gene3D" id="1.10.1660.10">
    <property type="match status" value="1"/>
</dbReference>
<protein>
    <submittedName>
        <fullName evidence="2">DUF433 domain-containing protein</fullName>
    </submittedName>
</protein>
<dbReference type="SUPFAM" id="SSF46955">
    <property type="entry name" value="Putative DNA-binding domain"/>
    <property type="match status" value="1"/>
</dbReference>
<evidence type="ECO:0000313" key="3">
    <source>
        <dbReference type="Proteomes" id="UP000012488"/>
    </source>
</evidence>
<dbReference type="InterPro" id="IPR007367">
    <property type="entry name" value="DUF433"/>
</dbReference>
<feature type="domain" description="HTH merR-type" evidence="1">
    <location>
        <begin position="13"/>
        <end position="87"/>
    </location>
</feature>
<dbReference type="SMART" id="SM00422">
    <property type="entry name" value="HTH_MERR"/>
    <property type="match status" value="1"/>
</dbReference>
<dbReference type="InterPro" id="IPR036388">
    <property type="entry name" value="WH-like_DNA-bd_sf"/>
</dbReference>
<dbReference type="InterPro" id="IPR009061">
    <property type="entry name" value="DNA-bd_dom_put_sf"/>
</dbReference>
<reference evidence="2 3" key="2">
    <citation type="journal article" date="2013" name="Genome Announc.">
        <title>Draft Genome Sequence of Methylobacterium mesophilicum Strain SR1.6/6, Isolated from Citrus sinensis.</title>
        <authorList>
            <person name="Marinho Almeida D."/>
            <person name="Dini-Andreote F."/>
            <person name="Camargo Neves A.A."/>
            <person name="Juca Ramos R.T."/>
            <person name="Andreote F.D."/>
            <person name="Carneiro A.R."/>
            <person name="Oliveira de Souza Lima A."/>
            <person name="Caracciolo Gomes de Sa P.H."/>
            <person name="Ribeiro Barbosa M.S."/>
            <person name="Araujo W.L."/>
            <person name="Silva A."/>
        </authorList>
    </citation>
    <scope>NUCLEOTIDE SEQUENCE [LARGE SCALE GENOMIC DNA]</scope>
    <source>
        <strain evidence="2 3">SR1.6/6</strain>
    </source>
</reference>
<reference evidence="2 3" key="1">
    <citation type="journal article" date="2012" name="Genet. Mol. Biol.">
        <title>Analysis of 16S rRNA and mxaF genes revealing insights into Methylobacterium niche-specific plant association.</title>
        <authorList>
            <person name="Dourado M.N."/>
            <person name="Andreote F.D."/>
            <person name="Dini-Andreote F."/>
            <person name="Conti R."/>
            <person name="Araujo J.M."/>
            <person name="Araujo W.L."/>
        </authorList>
    </citation>
    <scope>NUCLEOTIDE SEQUENCE [LARGE SCALE GENOMIC DNA]</scope>
    <source>
        <strain evidence="2 3">SR1.6/6</strain>
    </source>
</reference>
<evidence type="ECO:0000313" key="2">
    <source>
        <dbReference type="EMBL" id="QGY03526.1"/>
    </source>
</evidence>
<proteinExistence type="predicted"/>
<accession>A0A6B9FP66</accession>
<dbReference type="AlphaFoldDB" id="A0A6B9FP66"/>
<dbReference type="Gene3D" id="1.10.10.10">
    <property type="entry name" value="Winged helix-like DNA-binding domain superfamily/Winged helix DNA-binding domain"/>
    <property type="match status" value="1"/>
</dbReference>
<dbReference type="InterPro" id="IPR009057">
    <property type="entry name" value="Homeodomain-like_sf"/>
</dbReference>
<dbReference type="RefSeq" id="WP_106428365.1">
    <property type="nucleotide sequence ID" value="NZ_CP043538.1"/>
</dbReference>
<evidence type="ECO:0000259" key="1">
    <source>
        <dbReference type="SMART" id="SM00422"/>
    </source>
</evidence>
<dbReference type="KEGG" id="mmes:MMSR116_17770"/>
<organism evidence="2 3">
    <name type="scientific">Methylobacterium mesophilicum SR1.6/6</name>
    <dbReference type="NCBI Taxonomy" id="908290"/>
    <lineage>
        <taxon>Bacteria</taxon>
        <taxon>Pseudomonadati</taxon>
        <taxon>Pseudomonadota</taxon>
        <taxon>Alphaproteobacteria</taxon>
        <taxon>Hyphomicrobiales</taxon>
        <taxon>Methylobacteriaceae</taxon>
        <taxon>Methylobacterium</taxon>
    </lineage>
</organism>
<dbReference type="EMBL" id="CP043538">
    <property type="protein sequence ID" value="QGY03526.1"/>
    <property type="molecule type" value="Genomic_DNA"/>
</dbReference>
<name>A0A6B9FP66_9HYPH</name>
<dbReference type="OrthoDB" id="7595417at2"/>
<dbReference type="GO" id="GO:0006355">
    <property type="term" value="P:regulation of DNA-templated transcription"/>
    <property type="evidence" value="ECO:0007669"/>
    <property type="project" value="InterPro"/>
</dbReference>
<dbReference type="Proteomes" id="UP000012488">
    <property type="component" value="Chromosome"/>
</dbReference>
<sequence>MTTAGSRTVIAAFTEEEAQRLTGISLTQLRYWRRLSFFVPSLKVEMSEGEETRLYSFRDLICLQVLDRLRNENGVSLQHLREVKAKLVDLGDDVWARTTLYVLNKRVVFDHPETGRREEVTTGQGVLSIPLEIVRADMERNVRQLRTRSSDNYGRVQSVRGVARSNPVIAGTAIQVASIKAYADAGYTVQQIIEEYPTLTERDVEAALAHAAAA</sequence>
<dbReference type="GO" id="GO:0003677">
    <property type="term" value="F:DNA binding"/>
    <property type="evidence" value="ECO:0007669"/>
    <property type="project" value="InterPro"/>
</dbReference>
<dbReference type="Pfam" id="PF13411">
    <property type="entry name" value="MerR_1"/>
    <property type="match status" value="1"/>
</dbReference>
<dbReference type="SUPFAM" id="SSF46689">
    <property type="entry name" value="Homeodomain-like"/>
    <property type="match status" value="1"/>
</dbReference>
<gene>
    <name evidence="2" type="ORF">MMSR116_17770</name>
</gene>
<dbReference type="Pfam" id="PF04255">
    <property type="entry name" value="DUF433"/>
    <property type="match status" value="1"/>
</dbReference>